<dbReference type="OrthoDB" id="76215at2759"/>
<evidence type="ECO:0000313" key="3">
    <source>
        <dbReference type="Proteomes" id="UP000037035"/>
    </source>
</evidence>
<gene>
    <name evidence="2" type="ORF">VP01_2500g3</name>
</gene>
<protein>
    <recommendedName>
        <fullName evidence="4">Myb/SANT-like domain-containing protein</fullName>
    </recommendedName>
</protein>
<evidence type="ECO:0000256" key="1">
    <source>
        <dbReference type="SAM" id="MobiDB-lite"/>
    </source>
</evidence>
<evidence type="ECO:0000313" key="2">
    <source>
        <dbReference type="EMBL" id="KNZ56072.1"/>
    </source>
</evidence>
<keyword evidence="3" id="KW-1185">Reference proteome</keyword>
<feature type="compositionally biased region" description="Polar residues" evidence="1">
    <location>
        <begin position="148"/>
        <end position="160"/>
    </location>
</feature>
<dbReference type="VEuPathDB" id="FungiDB:VP01_2500g3"/>
<proteinExistence type="predicted"/>
<dbReference type="PANTHER" id="PTHR46929">
    <property type="entry name" value="EXPRESSED PROTEIN"/>
    <property type="match status" value="1"/>
</dbReference>
<dbReference type="PANTHER" id="PTHR46929:SF3">
    <property type="entry name" value="MYB_SANT-LIKE DOMAIN-CONTAINING PROTEIN"/>
    <property type="match status" value="1"/>
</dbReference>
<dbReference type="Proteomes" id="UP000037035">
    <property type="component" value="Unassembled WGS sequence"/>
</dbReference>
<organism evidence="2 3">
    <name type="scientific">Puccinia sorghi</name>
    <dbReference type="NCBI Taxonomy" id="27349"/>
    <lineage>
        <taxon>Eukaryota</taxon>
        <taxon>Fungi</taxon>
        <taxon>Dikarya</taxon>
        <taxon>Basidiomycota</taxon>
        <taxon>Pucciniomycotina</taxon>
        <taxon>Pucciniomycetes</taxon>
        <taxon>Pucciniales</taxon>
        <taxon>Pucciniaceae</taxon>
        <taxon>Puccinia</taxon>
    </lineage>
</organism>
<dbReference type="EMBL" id="LAVV01007393">
    <property type="protein sequence ID" value="KNZ56072.1"/>
    <property type="molecule type" value="Genomic_DNA"/>
</dbReference>
<feature type="region of interest" description="Disordered" evidence="1">
    <location>
        <begin position="148"/>
        <end position="184"/>
    </location>
</feature>
<comment type="caution">
    <text evidence="2">The sequence shown here is derived from an EMBL/GenBank/DDBJ whole genome shotgun (WGS) entry which is preliminary data.</text>
</comment>
<evidence type="ECO:0008006" key="4">
    <source>
        <dbReference type="Google" id="ProtNLM"/>
    </source>
</evidence>
<dbReference type="AlphaFoldDB" id="A0A0L6V6A8"/>
<reference evidence="2 3" key="1">
    <citation type="submission" date="2015-08" db="EMBL/GenBank/DDBJ databases">
        <title>Next Generation Sequencing and Analysis of the Genome of Puccinia sorghi L Schw, the Causal Agent of Maize Common Rust.</title>
        <authorList>
            <person name="Rochi L."/>
            <person name="Burguener G."/>
            <person name="Darino M."/>
            <person name="Turjanski A."/>
            <person name="Kreff E."/>
            <person name="Dieguez M.J."/>
            <person name="Sacco F."/>
        </authorList>
    </citation>
    <scope>NUCLEOTIDE SEQUENCE [LARGE SCALE GENOMIC DNA]</scope>
    <source>
        <strain evidence="2 3">RO10H11247</strain>
    </source>
</reference>
<accession>A0A0L6V6A8</accession>
<sequence length="184" mass="20562">MREFWDIEGGDFYHQKAEHSQSLYGLQCAKSSNKGVFSFHNIQVVEEGKRSDGSFKGKVHQWVAGKLSKKIEPGSFNTFKKWQDALVACCEASGFGWDEARCEVTASDETAPCVYQSHPHARRFQNQPFPGWFHLSIIFGTTATGENSCSIGQSTSQNTPGRRRRDSCKDADEDNTSSLNRGNV</sequence>
<name>A0A0L6V6A8_9BASI</name>